<comment type="caution">
    <text evidence="2">The sequence shown here is derived from an EMBL/GenBank/DDBJ whole genome shotgun (WGS) entry which is preliminary data.</text>
</comment>
<evidence type="ECO:0000313" key="2">
    <source>
        <dbReference type="EMBL" id="MFD1311814.1"/>
    </source>
</evidence>
<dbReference type="SUPFAM" id="SSF52980">
    <property type="entry name" value="Restriction endonuclease-like"/>
    <property type="match status" value="1"/>
</dbReference>
<name>A0ABW3XRK4_9ACTN</name>
<feature type="domain" description="Restriction endonuclease type IV Mrr" evidence="1">
    <location>
        <begin position="164"/>
        <end position="258"/>
    </location>
</feature>
<protein>
    <submittedName>
        <fullName evidence="2">Restriction endonuclease</fullName>
        <ecNumber evidence="2">3.1.21.-</ecNumber>
    </submittedName>
</protein>
<organism evidence="2 3">
    <name type="scientific">Streptomyces kaempferi</name>
    <dbReference type="NCBI Taxonomy" id="333725"/>
    <lineage>
        <taxon>Bacteria</taxon>
        <taxon>Bacillati</taxon>
        <taxon>Actinomycetota</taxon>
        <taxon>Actinomycetes</taxon>
        <taxon>Kitasatosporales</taxon>
        <taxon>Streptomycetaceae</taxon>
        <taxon>Streptomyces</taxon>
    </lineage>
</organism>
<dbReference type="GO" id="GO:0004519">
    <property type="term" value="F:endonuclease activity"/>
    <property type="evidence" value="ECO:0007669"/>
    <property type="project" value="UniProtKB-KW"/>
</dbReference>
<reference evidence="3" key="1">
    <citation type="journal article" date="2019" name="Int. J. Syst. Evol. Microbiol.">
        <title>The Global Catalogue of Microorganisms (GCM) 10K type strain sequencing project: providing services to taxonomists for standard genome sequencing and annotation.</title>
        <authorList>
            <consortium name="The Broad Institute Genomics Platform"/>
            <consortium name="The Broad Institute Genome Sequencing Center for Infectious Disease"/>
            <person name="Wu L."/>
            <person name="Ma J."/>
        </authorList>
    </citation>
    <scope>NUCLEOTIDE SEQUENCE [LARGE SCALE GENOMIC DNA]</scope>
    <source>
        <strain evidence="3">CGMCC 4.7020</strain>
    </source>
</reference>
<dbReference type="InterPro" id="IPR011335">
    <property type="entry name" value="Restrct_endonuc-II-like"/>
</dbReference>
<keyword evidence="2" id="KW-0540">Nuclease</keyword>
<dbReference type="RefSeq" id="WP_381241618.1">
    <property type="nucleotide sequence ID" value="NZ_JBHSKH010000095.1"/>
</dbReference>
<dbReference type="Pfam" id="PF04471">
    <property type="entry name" value="Mrr_cat"/>
    <property type="match status" value="1"/>
</dbReference>
<dbReference type="EMBL" id="JBHTMM010000092">
    <property type="protein sequence ID" value="MFD1311814.1"/>
    <property type="molecule type" value="Genomic_DNA"/>
</dbReference>
<keyword evidence="3" id="KW-1185">Reference proteome</keyword>
<dbReference type="Proteomes" id="UP001597058">
    <property type="component" value="Unassembled WGS sequence"/>
</dbReference>
<dbReference type="EC" id="3.1.21.-" evidence="2"/>
<gene>
    <name evidence="2" type="ORF">ACFQ5X_39195</name>
</gene>
<accession>A0ABW3XRK4</accession>
<dbReference type="InterPro" id="IPR007560">
    <property type="entry name" value="Restrct_endonuc_IV_Mrr"/>
</dbReference>
<keyword evidence="2" id="KW-0255">Endonuclease</keyword>
<evidence type="ECO:0000313" key="3">
    <source>
        <dbReference type="Proteomes" id="UP001597058"/>
    </source>
</evidence>
<evidence type="ECO:0000259" key="1">
    <source>
        <dbReference type="Pfam" id="PF04471"/>
    </source>
</evidence>
<keyword evidence="2" id="KW-0378">Hydrolase</keyword>
<sequence length="308" mass="34900">MALLTDTIPLLCRSKDDVVNFLRGAGTSEALLGRIREQLALDRGAVSKYKITRDVIGQLNEQGDQGLGVRRALLRRVTEFDDFSTCWPDDQLKARGLVAQIRDVVGVKDSFTRMQQERDQEREAHVAARRATEDKLRRRGALYADLRTQISNLFGMEDTHKRGLELESLLNRIFSLDGIGIREAFTLRLEDGEAAEQIDGVVELDGQIYLVELKWWAKPLDINPVSRHLVRVINRAGVSGLMISASGYSSPAVQECERFLVHGVMVLGELRELVLLLEREESIGSWLRQKTRMAKLERRPYAVLDVDF</sequence>
<proteinExistence type="predicted"/>
<dbReference type="GO" id="GO:0016787">
    <property type="term" value="F:hydrolase activity"/>
    <property type="evidence" value="ECO:0007669"/>
    <property type="project" value="UniProtKB-KW"/>
</dbReference>